<feature type="transmembrane region" description="Helical" evidence="2">
    <location>
        <begin position="41"/>
        <end position="64"/>
    </location>
</feature>
<accession>A0A0S4IXA0</accession>
<sequence length="90" mass="9378">MLQHVKNVLVLYLVCASSIVARASAAEVEGNEFIESSPAAWVGSVIAAVAGLTLGSLTVAVLAFNPGEPNRRRAKSRHSKQGDDGCACCH</sequence>
<feature type="region of interest" description="Disordered" evidence="1">
    <location>
        <begin position="68"/>
        <end position="90"/>
    </location>
</feature>
<organism evidence="4 5">
    <name type="scientific">Bodo saltans</name>
    <name type="common">Flagellated protozoan</name>
    <dbReference type="NCBI Taxonomy" id="75058"/>
    <lineage>
        <taxon>Eukaryota</taxon>
        <taxon>Discoba</taxon>
        <taxon>Euglenozoa</taxon>
        <taxon>Kinetoplastea</taxon>
        <taxon>Metakinetoplastina</taxon>
        <taxon>Eubodonida</taxon>
        <taxon>Bodonidae</taxon>
        <taxon>Bodo</taxon>
    </lineage>
</organism>
<keyword evidence="2" id="KW-1133">Transmembrane helix</keyword>
<gene>
    <name evidence="4" type="ORF">BSAL_63160</name>
</gene>
<keyword evidence="2" id="KW-0812">Transmembrane</keyword>
<evidence type="ECO:0000313" key="5">
    <source>
        <dbReference type="Proteomes" id="UP000051952"/>
    </source>
</evidence>
<keyword evidence="3" id="KW-0732">Signal</keyword>
<keyword evidence="5" id="KW-1185">Reference proteome</keyword>
<dbReference type="EMBL" id="CYKH01000341">
    <property type="protein sequence ID" value="CUF50941.1"/>
    <property type="molecule type" value="Genomic_DNA"/>
</dbReference>
<reference evidence="5" key="1">
    <citation type="submission" date="2015-09" db="EMBL/GenBank/DDBJ databases">
        <authorList>
            <consortium name="Pathogen Informatics"/>
        </authorList>
    </citation>
    <scope>NUCLEOTIDE SEQUENCE [LARGE SCALE GENOMIC DNA]</scope>
    <source>
        <strain evidence="5">Lake Konstanz</strain>
    </source>
</reference>
<dbReference type="AlphaFoldDB" id="A0A0S4IXA0"/>
<keyword evidence="2" id="KW-0472">Membrane</keyword>
<evidence type="ECO:0000256" key="3">
    <source>
        <dbReference type="SAM" id="SignalP"/>
    </source>
</evidence>
<evidence type="ECO:0000256" key="1">
    <source>
        <dbReference type="SAM" id="MobiDB-lite"/>
    </source>
</evidence>
<feature type="signal peptide" evidence="3">
    <location>
        <begin position="1"/>
        <end position="25"/>
    </location>
</feature>
<feature type="chain" id="PRO_5006621737" evidence="3">
    <location>
        <begin position="26"/>
        <end position="90"/>
    </location>
</feature>
<dbReference type="VEuPathDB" id="TriTrypDB:BSAL_63160"/>
<proteinExistence type="predicted"/>
<name>A0A0S4IXA0_BODSA</name>
<evidence type="ECO:0000256" key="2">
    <source>
        <dbReference type="SAM" id="Phobius"/>
    </source>
</evidence>
<evidence type="ECO:0000313" key="4">
    <source>
        <dbReference type="EMBL" id="CUF50941.1"/>
    </source>
</evidence>
<dbReference type="Proteomes" id="UP000051952">
    <property type="component" value="Unassembled WGS sequence"/>
</dbReference>
<protein>
    <submittedName>
        <fullName evidence="4">Membrane-associated protein, putative</fullName>
    </submittedName>
</protein>